<comment type="caution">
    <text evidence="2">The sequence shown here is derived from an EMBL/GenBank/DDBJ whole genome shotgun (WGS) entry which is preliminary data.</text>
</comment>
<sequence length="96" mass="9956">MPSVVLAATRAPAGKGCRPCPLYLCQVSHMIANPSMPASGRLPRVGSATLAGQLSGGARTWRPAGLGNDPTEQELDKGTGRVSYPGADPTELELRN</sequence>
<evidence type="ECO:0000313" key="3">
    <source>
        <dbReference type="Proteomes" id="UP000287651"/>
    </source>
</evidence>
<dbReference type="AlphaFoldDB" id="A0A427B2Q1"/>
<organism evidence="2 3">
    <name type="scientific">Ensete ventricosum</name>
    <name type="common">Abyssinian banana</name>
    <name type="synonym">Musa ensete</name>
    <dbReference type="NCBI Taxonomy" id="4639"/>
    <lineage>
        <taxon>Eukaryota</taxon>
        <taxon>Viridiplantae</taxon>
        <taxon>Streptophyta</taxon>
        <taxon>Embryophyta</taxon>
        <taxon>Tracheophyta</taxon>
        <taxon>Spermatophyta</taxon>
        <taxon>Magnoliopsida</taxon>
        <taxon>Liliopsida</taxon>
        <taxon>Zingiberales</taxon>
        <taxon>Musaceae</taxon>
        <taxon>Ensete</taxon>
    </lineage>
</organism>
<dbReference type="Proteomes" id="UP000287651">
    <property type="component" value="Unassembled WGS sequence"/>
</dbReference>
<feature type="region of interest" description="Disordered" evidence="1">
    <location>
        <begin position="54"/>
        <end position="96"/>
    </location>
</feature>
<name>A0A427B2Q1_ENSVE</name>
<evidence type="ECO:0000256" key="1">
    <source>
        <dbReference type="SAM" id="MobiDB-lite"/>
    </source>
</evidence>
<evidence type="ECO:0000313" key="2">
    <source>
        <dbReference type="EMBL" id="RRT82753.1"/>
    </source>
</evidence>
<protein>
    <submittedName>
        <fullName evidence="2">Uncharacterized protein</fullName>
    </submittedName>
</protein>
<dbReference type="EMBL" id="AMZH03000633">
    <property type="protein sequence ID" value="RRT82753.1"/>
    <property type="molecule type" value="Genomic_DNA"/>
</dbReference>
<accession>A0A427B2Q1</accession>
<gene>
    <name evidence="2" type="ORF">B296_00000342</name>
</gene>
<reference evidence="2 3" key="1">
    <citation type="journal article" date="2014" name="Agronomy (Basel)">
        <title>A Draft Genome Sequence for Ensete ventricosum, the Drought-Tolerant Tree Against Hunger.</title>
        <authorList>
            <person name="Harrison J."/>
            <person name="Moore K.A."/>
            <person name="Paszkiewicz K."/>
            <person name="Jones T."/>
            <person name="Grant M."/>
            <person name="Ambacheew D."/>
            <person name="Muzemil S."/>
            <person name="Studholme D.J."/>
        </authorList>
    </citation>
    <scope>NUCLEOTIDE SEQUENCE [LARGE SCALE GENOMIC DNA]</scope>
</reference>
<proteinExistence type="predicted"/>